<organism evidence="2 3">
    <name type="scientific">Roseivirga thermotolerans</name>
    <dbReference type="NCBI Taxonomy" id="1758176"/>
    <lineage>
        <taxon>Bacteria</taxon>
        <taxon>Pseudomonadati</taxon>
        <taxon>Bacteroidota</taxon>
        <taxon>Cytophagia</taxon>
        <taxon>Cytophagales</taxon>
        <taxon>Roseivirgaceae</taxon>
        <taxon>Roseivirga</taxon>
    </lineage>
</organism>
<evidence type="ECO:0000256" key="1">
    <source>
        <dbReference type="SAM" id="Phobius"/>
    </source>
</evidence>
<keyword evidence="1" id="KW-0472">Membrane</keyword>
<dbReference type="Proteomes" id="UP000658258">
    <property type="component" value="Unassembled WGS sequence"/>
</dbReference>
<comment type="caution">
    <text evidence="2">The sequence shown here is derived from an EMBL/GenBank/DDBJ whole genome shotgun (WGS) entry which is preliminary data.</text>
</comment>
<accession>A0ABQ3I5S6</accession>
<keyword evidence="1" id="KW-1133">Transmembrane helix</keyword>
<evidence type="ECO:0008006" key="4">
    <source>
        <dbReference type="Google" id="ProtNLM"/>
    </source>
</evidence>
<dbReference type="RefSeq" id="WP_189628562.1">
    <property type="nucleotide sequence ID" value="NZ_BNAG01000001.1"/>
</dbReference>
<dbReference type="EMBL" id="BNAG01000001">
    <property type="protein sequence ID" value="GHE53202.1"/>
    <property type="molecule type" value="Genomic_DNA"/>
</dbReference>
<name>A0ABQ3I5S6_9BACT</name>
<keyword evidence="3" id="KW-1185">Reference proteome</keyword>
<gene>
    <name evidence="2" type="ORF">GCM10011340_04540</name>
</gene>
<reference evidence="3" key="1">
    <citation type="journal article" date="2019" name="Int. J. Syst. Evol. Microbiol.">
        <title>The Global Catalogue of Microorganisms (GCM) 10K type strain sequencing project: providing services to taxonomists for standard genome sequencing and annotation.</title>
        <authorList>
            <consortium name="The Broad Institute Genomics Platform"/>
            <consortium name="The Broad Institute Genome Sequencing Center for Infectious Disease"/>
            <person name="Wu L."/>
            <person name="Ma J."/>
        </authorList>
    </citation>
    <scope>NUCLEOTIDE SEQUENCE [LARGE SCALE GENOMIC DNA]</scope>
    <source>
        <strain evidence="3">CGMCC 1.15111</strain>
    </source>
</reference>
<sequence length="68" mass="7328">MRVVINNVIEAIEGALTTGLAHRIMTNDWDWDTGKISEDEALIGMLIGAVTASGGFLGRMAARTLRIL</sequence>
<keyword evidence="1" id="KW-0812">Transmembrane</keyword>
<protein>
    <recommendedName>
        <fullName evidence="4">DUF4235 domain-containing protein</fullName>
    </recommendedName>
</protein>
<evidence type="ECO:0000313" key="3">
    <source>
        <dbReference type="Proteomes" id="UP000658258"/>
    </source>
</evidence>
<proteinExistence type="predicted"/>
<evidence type="ECO:0000313" key="2">
    <source>
        <dbReference type="EMBL" id="GHE53202.1"/>
    </source>
</evidence>
<feature type="transmembrane region" description="Helical" evidence="1">
    <location>
        <begin position="41"/>
        <end position="62"/>
    </location>
</feature>